<dbReference type="Gramene" id="TraesCS5A03G0341800.1">
    <property type="protein sequence ID" value="TraesCS5A03G0341800.1.CDS1"/>
    <property type="gene ID" value="TraesCS5A03G0341800"/>
</dbReference>
<dbReference type="Pfam" id="PF03081">
    <property type="entry name" value="Exo70_C"/>
    <property type="match status" value="1"/>
</dbReference>
<keyword evidence="3" id="KW-0268">Exocytosis</keyword>
<dbReference type="PANTHER" id="PTHR12542">
    <property type="entry name" value="EXOCYST COMPLEX PROTEIN EXO70"/>
    <property type="match status" value="1"/>
</dbReference>
<evidence type="ECO:0000256" key="3">
    <source>
        <dbReference type="RuleBase" id="RU365026"/>
    </source>
</evidence>
<dbReference type="GO" id="GO:0006887">
    <property type="term" value="P:exocytosis"/>
    <property type="evidence" value="ECO:0000318"/>
    <property type="project" value="GO_Central"/>
</dbReference>
<evidence type="ECO:0000313" key="7">
    <source>
        <dbReference type="Proteomes" id="UP000019116"/>
    </source>
</evidence>
<dbReference type="EnsemblPlants" id="TraesCS5A02G122400.1">
    <property type="protein sequence ID" value="TraesCS5A02G122400.1.cds1"/>
    <property type="gene ID" value="TraesCS5A02G122400"/>
</dbReference>
<dbReference type="InterPro" id="IPR046364">
    <property type="entry name" value="Exo70_C"/>
</dbReference>
<dbReference type="OrthoDB" id="1922221at2759"/>
<dbReference type="Gramene" id="TraesCAD_scaffold_009554_01G000100.1">
    <property type="protein sequence ID" value="TraesCAD_scaffold_009554_01G000100.1"/>
    <property type="gene ID" value="TraesCAD_scaffold_009554_01G000100"/>
</dbReference>
<evidence type="ECO:0000256" key="1">
    <source>
        <dbReference type="ARBA" id="ARBA00006756"/>
    </source>
</evidence>
<dbReference type="Gramene" id="TraesCS5A02G122400.1">
    <property type="protein sequence ID" value="TraesCS5A02G122400.1.cds1"/>
    <property type="gene ID" value="TraesCS5A02G122400"/>
</dbReference>
<protein>
    <recommendedName>
        <fullName evidence="3">Exocyst subunit Exo70 family protein</fullName>
    </recommendedName>
</protein>
<dbReference type="InterPro" id="IPR016159">
    <property type="entry name" value="Cullin_repeat-like_dom_sf"/>
</dbReference>
<evidence type="ECO:0000256" key="4">
    <source>
        <dbReference type="SAM" id="MobiDB-lite"/>
    </source>
</evidence>
<keyword evidence="2 3" id="KW-0813">Transport</keyword>
<dbReference type="GO" id="GO:0000145">
    <property type="term" value="C:exocyst"/>
    <property type="evidence" value="ECO:0000318"/>
    <property type="project" value="GO_Central"/>
</dbReference>
<sequence length="739" mass="81608">MLMQGVGVAISRVRETRPFQMVEHRPGPQPPASLSSILSPPLHANPATRADHQQLLSITTRPAPIAILLPRSGSFPQEMDSRNQAPQKSSSFSSASSNKAREVDRNLSLGTLRHGDHDRRGAAATWEQIKEECEDEEEDGCGDPGVSELSGEIDAFIAGLDGQAPLSLPEATLEKFAAAVELRIAHTENSRDKWANGEPPVLAAIARISALASALAKNPEASSKYVSGAHRVTAVLQRAMAFLEDEFHALLEPKTETCKSIRRPPSFEQGGHEADRCVLRPPDTAPAAAEPKPPYTPETMERLRSIADIMVAAGYVTECTQMLLVARRNAFDASVRALGYEKSSIDDVVRMTWEALETEIVTWIKAFRHTINVGLSTEHDLCGRVFSGCHASVGRGVFADLARCIMLHMLDFTEAVAMTRRSAEKLFKVLDMYEAVRDSSPVIDAFLSASADDEPAAGNALADLKTEIASARSRIGESAASIFCELESSIRADAGKQPVPGGAVHPLTRYVMNYLKYTCEYNSTLEQVFREHRRNDAVDGEDNNPFAAQLMEVMELLQGNLEGKSRLYKDPALSSIFLMNNGRYMLQKIRGSPETNAMLGETWARKQSTNLRQYHKNYQRETWNRVLTLLRDDGVLTVKGHVQKTLLKERFKQFNSAMDDIQKTQGAWVVSDEQLQSELRVSIAAVVVPAYRSFLGRFAQTFSAGRQAEKYVKLSAEDLEGIIDELFDGNPSSMSRRRT</sequence>
<dbReference type="GO" id="GO:0015031">
    <property type="term" value="P:protein transport"/>
    <property type="evidence" value="ECO:0007669"/>
    <property type="project" value="UniProtKB-KW"/>
</dbReference>
<reference evidence="6" key="2">
    <citation type="submission" date="2018-10" db="UniProtKB">
        <authorList>
            <consortium name="EnsemblPlants"/>
        </authorList>
    </citation>
    <scope>IDENTIFICATION</scope>
</reference>
<feature type="domain" description="Exocyst complex subunit Exo70 C-terminal" evidence="5">
    <location>
        <begin position="362"/>
        <end position="725"/>
    </location>
</feature>
<feature type="region of interest" description="Disordered" evidence="4">
    <location>
        <begin position="73"/>
        <end position="122"/>
    </location>
</feature>
<organism evidence="6">
    <name type="scientific">Triticum aestivum</name>
    <name type="common">Wheat</name>
    <dbReference type="NCBI Taxonomy" id="4565"/>
    <lineage>
        <taxon>Eukaryota</taxon>
        <taxon>Viridiplantae</taxon>
        <taxon>Streptophyta</taxon>
        <taxon>Embryophyta</taxon>
        <taxon>Tracheophyta</taxon>
        <taxon>Spermatophyta</taxon>
        <taxon>Magnoliopsida</taxon>
        <taxon>Liliopsida</taxon>
        <taxon>Poales</taxon>
        <taxon>Poaceae</taxon>
        <taxon>BOP clade</taxon>
        <taxon>Pooideae</taxon>
        <taxon>Triticodae</taxon>
        <taxon>Triticeae</taxon>
        <taxon>Triticinae</taxon>
        <taxon>Triticum</taxon>
    </lineage>
</organism>
<reference evidence="6" key="1">
    <citation type="submission" date="2018-08" db="EMBL/GenBank/DDBJ databases">
        <authorList>
            <person name="Rossello M."/>
        </authorList>
    </citation>
    <scope>NUCLEOTIDE SEQUENCE [LARGE SCALE GENOMIC DNA]</scope>
    <source>
        <strain evidence="6">cv. Chinese Spring</strain>
    </source>
</reference>
<dbReference type="Gene3D" id="1.20.1280.170">
    <property type="entry name" value="Exocyst complex component Exo70"/>
    <property type="match status" value="1"/>
</dbReference>
<dbReference type="SUPFAM" id="SSF74788">
    <property type="entry name" value="Cullin repeat-like"/>
    <property type="match status" value="1"/>
</dbReference>
<evidence type="ECO:0000313" key="6">
    <source>
        <dbReference type="EnsemblPlants" id="TraesCS5A02G122400.1.cds1"/>
    </source>
</evidence>
<dbReference type="OMA" id="QECEFEK"/>
<dbReference type="SMR" id="A0A3B6KG15"/>
<keyword evidence="7" id="KW-1185">Reference proteome</keyword>
<accession>A0A3B6KG15</accession>
<comment type="function">
    <text evidence="3">Component of the exocyst complex.</text>
</comment>
<dbReference type="AlphaFoldDB" id="A0A3B6KG15"/>
<evidence type="ECO:0000259" key="5">
    <source>
        <dbReference type="Pfam" id="PF03081"/>
    </source>
</evidence>
<dbReference type="Gramene" id="TraesCLE_scaffold_002832_01G000200.1">
    <property type="protein sequence ID" value="TraesCLE_scaffold_002832_01G000200.1"/>
    <property type="gene ID" value="TraesCLE_scaffold_002832_01G000200"/>
</dbReference>
<keyword evidence="3" id="KW-0653">Protein transport</keyword>
<dbReference type="Proteomes" id="UP000019116">
    <property type="component" value="Chromosome 5A"/>
</dbReference>
<dbReference type="STRING" id="4565.A0A3B6KG15"/>
<dbReference type="Gramene" id="TraesWEE_scaffold_003515_01G000100.1">
    <property type="protein sequence ID" value="TraesWEE_scaffold_003515_01G000100.1"/>
    <property type="gene ID" value="TraesWEE_scaffold_003515_01G000100"/>
</dbReference>
<proteinExistence type="inferred from homology"/>
<dbReference type="InterPro" id="IPR004140">
    <property type="entry name" value="Exo70"/>
</dbReference>
<evidence type="ECO:0000256" key="2">
    <source>
        <dbReference type="ARBA" id="ARBA00022448"/>
    </source>
</evidence>
<name>A0A3B6KG15_WHEAT</name>
<dbReference type="PANTHER" id="PTHR12542:SF81">
    <property type="entry name" value="EXOCYST SUBUNIT EXO70 FAMILY PROTEIN"/>
    <property type="match status" value="1"/>
</dbReference>
<dbReference type="Gramene" id="TraesROB_scaffold_002688_01G000100.1">
    <property type="protein sequence ID" value="TraesROB_scaffold_002688_01G000100.1"/>
    <property type="gene ID" value="TraesROB_scaffold_002688_01G000100"/>
</dbReference>
<gene>
    <name evidence="6" type="primary">LOC123102935</name>
</gene>
<dbReference type="GO" id="GO:0005546">
    <property type="term" value="F:phosphatidylinositol-4,5-bisphosphate binding"/>
    <property type="evidence" value="ECO:0007669"/>
    <property type="project" value="InterPro"/>
</dbReference>
<comment type="similarity">
    <text evidence="1 3">Belongs to the EXO70 family.</text>
</comment>